<dbReference type="AlphaFoldDB" id="A0A8C3F568"/>
<dbReference type="Pfam" id="PF13895">
    <property type="entry name" value="Ig_2"/>
    <property type="match status" value="1"/>
</dbReference>
<keyword evidence="6" id="KW-1185">Reference proteome</keyword>
<dbReference type="PANTHER" id="PTHR11738">
    <property type="entry name" value="MHC CLASS I NK CELL RECEPTOR"/>
    <property type="match status" value="1"/>
</dbReference>
<feature type="region of interest" description="Disordered" evidence="4">
    <location>
        <begin position="152"/>
        <end position="171"/>
    </location>
</feature>
<evidence type="ECO:0000313" key="6">
    <source>
        <dbReference type="Proteomes" id="UP000694380"/>
    </source>
</evidence>
<dbReference type="Proteomes" id="UP000694380">
    <property type="component" value="Unplaced"/>
</dbReference>
<keyword evidence="1" id="KW-0732">Signal</keyword>
<dbReference type="GeneTree" id="ENSGT01150000286974"/>
<reference evidence="5" key="2">
    <citation type="submission" date="2025-09" db="UniProtKB">
        <authorList>
            <consortium name="Ensembl"/>
        </authorList>
    </citation>
    <scope>IDENTIFICATION</scope>
</reference>
<dbReference type="Ensembl" id="ENSCPBT00000003040.1">
    <property type="protein sequence ID" value="ENSCPBP00000002485.1"/>
    <property type="gene ID" value="ENSCPBG00000002002.1"/>
</dbReference>
<protein>
    <recommendedName>
        <fullName evidence="7">Ig-like domain-containing protein</fullName>
    </recommendedName>
</protein>
<name>A0A8C3F568_CHRPI</name>
<evidence type="ECO:0000256" key="1">
    <source>
        <dbReference type="ARBA" id="ARBA00022729"/>
    </source>
</evidence>
<dbReference type="InterPro" id="IPR036179">
    <property type="entry name" value="Ig-like_dom_sf"/>
</dbReference>
<dbReference type="InterPro" id="IPR013783">
    <property type="entry name" value="Ig-like_fold"/>
</dbReference>
<organism evidence="5 6">
    <name type="scientific">Chrysemys picta bellii</name>
    <name type="common">Western painted turtle</name>
    <name type="synonym">Emys bellii</name>
    <dbReference type="NCBI Taxonomy" id="8478"/>
    <lineage>
        <taxon>Eukaryota</taxon>
        <taxon>Metazoa</taxon>
        <taxon>Chordata</taxon>
        <taxon>Craniata</taxon>
        <taxon>Vertebrata</taxon>
        <taxon>Euteleostomi</taxon>
        <taxon>Archelosauria</taxon>
        <taxon>Testudinata</taxon>
        <taxon>Testudines</taxon>
        <taxon>Cryptodira</taxon>
        <taxon>Durocryptodira</taxon>
        <taxon>Testudinoidea</taxon>
        <taxon>Emydidae</taxon>
        <taxon>Chrysemys</taxon>
    </lineage>
</organism>
<evidence type="ECO:0000313" key="5">
    <source>
        <dbReference type="Ensembl" id="ENSCPBP00000002485.1"/>
    </source>
</evidence>
<keyword evidence="2" id="KW-1015">Disulfide bond</keyword>
<sequence>ISPSPADGDKTWGLCLTACLLLPAEPKPNISLRPSGGVAPGETVTVRCECRCRGVRVLLSKAGDLNARRSMDPTGDVAEFPIRIVSQGDAGNYSCQYRTKWDPLPVWSEPSDPVELVVAGEGPSSVSRSQPHTQPDPQGVSERVWAVQITGPNPWVPSPPQGRRLSPGKSRHCRLGGGDVPCITNHRHQLSHLHALPRPDRCWFYSHRGNRPDSSRNGAGSHAPRQPWARYRVWGQEIAINSP</sequence>
<dbReference type="FunFam" id="2.60.40.10:FF:000049">
    <property type="entry name" value="Leukocyte immunoglobulin-like receptor subfamily B member 1"/>
    <property type="match status" value="1"/>
</dbReference>
<accession>A0A8C3F568</accession>
<dbReference type="SUPFAM" id="SSF48726">
    <property type="entry name" value="Immunoglobulin"/>
    <property type="match status" value="1"/>
</dbReference>
<evidence type="ECO:0000256" key="2">
    <source>
        <dbReference type="ARBA" id="ARBA00023157"/>
    </source>
</evidence>
<evidence type="ECO:0000256" key="4">
    <source>
        <dbReference type="SAM" id="MobiDB-lite"/>
    </source>
</evidence>
<keyword evidence="3" id="KW-0393">Immunoglobulin domain</keyword>
<evidence type="ECO:0008006" key="7">
    <source>
        <dbReference type="Google" id="ProtNLM"/>
    </source>
</evidence>
<feature type="compositionally biased region" description="Polar residues" evidence="4">
    <location>
        <begin position="124"/>
        <end position="136"/>
    </location>
</feature>
<proteinExistence type="predicted"/>
<reference evidence="5" key="1">
    <citation type="submission" date="2025-08" db="UniProtKB">
        <authorList>
            <consortium name="Ensembl"/>
        </authorList>
    </citation>
    <scope>IDENTIFICATION</scope>
</reference>
<dbReference type="Gene3D" id="2.60.40.10">
    <property type="entry name" value="Immunoglobulins"/>
    <property type="match status" value="1"/>
</dbReference>
<feature type="region of interest" description="Disordered" evidence="4">
    <location>
        <begin position="120"/>
        <end position="140"/>
    </location>
</feature>
<evidence type="ECO:0000256" key="3">
    <source>
        <dbReference type="ARBA" id="ARBA00023319"/>
    </source>
</evidence>
<dbReference type="InterPro" id="IPR050412">
    <property type="entry name" value="Ig-like_Receptors_ImmuneReg"/>
</dbReference>
<dbReference type="GO" id="GO:0002764">
    <property type="term" value="P:immune response-regulating signaling pathway"/>
    <property type="evidence" value="ECO:0007669"/>
    <property type="project" value="TreeGrafter"/>
</dbReference>
<dbReference type="PANTHER" id="PTHR11738:SF186">
    <property type="entry name" value="OSTEOCLAST-ASSOCIATED IMMUNOGLOBULIN-LIKE RECEPTOR"/>
    <property type="match status" value="1"/>
</dbReference>